<dbReference type="InterPro" id="IPR014016">
    <property type="entry name" value="UvrD-like_ATP-bd"/>
</dbReference>
<gene>
    <name evidence="16" type="ORF">IAC42_06780</name>
</gene>
<dbReference type="GO" id="GO:0016787">
    <property type="term" value="F:hydrolase activity"/>
    <property type="evidence" value="ECO:0007669"/>
    <property type="project" value="UniProtKB-UniRule"/>
</dbReference>
<dbReference type="SUPFAM" id="SSF52540">
    <property type="entry name" value="P-loop containing nucleoside triphosphate hydrolases"/>
    <property type="match status" value="1"/>
</dbReference>
<evidence type="ECO:0000256" key="2">
    <source>
        <dbReference type="ARBA" id="ARBA00022741"/>
    </source>
</evidence>
<keyword evidence="2 12" id="KW-0547">Nucleotide-binding</keyword>
<evidence type="ECO:0000256" key="5">
    <source>
        <dbReference type="ARBA" id="ARBA00022840"/>
    </source>
</evidence>
<dbReference type="PROSITE" id="PS51217">
    <property type="entry name" value="UVRD_HELICASE_CTER"/>
    <property type="match status" value="1"/>
</dbReference>
<evidence type="ECO:0000313" key="16">
    <source>
        <dbReference type="EMBL" id="MBO8443448.1"/>
    </source>
</evidence>
<keyword evidence="3 12" id="KW-0378">Hydrolase</keyword>
<feature type="domain" description="UvrD-like helicase C-terminal" evidence="15">
    <location>
        <begin position="284"/>
        <end position="557"/>
    </location>
</feature>
<dbReference type="InterPro" id="IPR014017">
    <property type="entry name" value="DNA_helicase_UvrD-like_C"/>
</dbReference>
<feature type="domain" description="UvrD-like helicase ATP-binding" evidence="14">
    <location>
        <begin position="8"/>
        <end position="283"/>
    </location>
</feature>
<dbReference type="AlphaFoldDB" id="A0A9D9HB30"/>
<comment type="caution">
    <text evidence="16">The sequence shown here is derived from an EMBL/GenBank/DDBJ whole genome shotgun (WGS) entry which is preliminary data.</text>
</comment>
<comment type="catalytic activity">
    <reaction evidence="11">
        <text>ATP + H2O = ADP + phosphate + H(+)</text>
        <dbReference type="Rhea" id="RHEA:13065"/>
        <dbReference type="ChEBI" id="CHEBI:15377"/>
        <dbReference type="ChEBI" id="CHEBI:15378"/>
        <dbReference type="ChEBI" id="CHEBI:30616"/>
        <dbReference type="ChEBI" id="CHEBI:43474"/>
        <dbReference type="ChEBI" id="CHEBI:456216"/>
        <dbReference type="EC" id="5.6.2.4"/>
    </reaction>
</comment>
<feature type="compositionally biased region" description="Polar residues" evidence="13">
    <location>
        <begin position="676"/>
        <end position="686"/>
    </location>
</feature>
<feature type="binding site" evidence="12">
    <location>
        <begin position="29"/>
        <end position="36"/>
    </location>
    <ligand>
        <name>ATP</name>
        <dbReference type="ChEBI" id="CHEBI:30616"/>
    </ligand>
</feature>
<evidence type="ECO:0000313" key="17">
    <source>
        <dbReference type="Proteomes" id="UP000823633"/>
    </source>
</evidence>
<dbReference type="Gene3D" id="1.10.486.10">
    <property type="entry name" value="PCRA, domain 4"/>
    <property type="match status" value="1"/>
</dbReference>
<dbReference type="GO" id="GO:0005524">
    <property type="term" value="F:ATP binding"/>
    <property type="evidence" value="ECO:0007669"/>
    <property type="project" value="UniProtKB-UniRule"/>
</dbReference>
<dbReference type="GO" id="GO:0043138">
    <property type="term" value="F:3'-5' DNA helicase activity"/>
    <property type="evidence" value="ECO:0007669"/>
    <property type="project" value="UniProtKB-EC"/>
</dbReference>
<dbReference type="Pfam" id="PF13361">
    <property type="entry name" value="UvrD_C"/>
    <property type="match status" value="1"/>
</dbReference>
<dbReference type="InterPro" id="IPR000212">
    <property type="entry name" value="DNA_helicase_UvrD/REP"/>
</dbReference>
<evidence type="ECO:0000259" key="15">
    <source>
        <dbReference type="PROSITE" id="PS51217"/>
    </source>
</evidence>
<dbReference type="GO" id="GO:0000725">
    <property type="term" value="P:recombinational repair"/>
    <property type="evidence" value="ECO:0007669"/>
    <property type="project" value="TreeGrafter"/>
</dbReference>
<comment type="catalytic activity">
    <reaction evidence="8">
        <text>Couples ATP hydrolysis with the unwinding of duplex DNA by translocating in the 3'-5' direction.</text>
        <dbReference type="EC" id="5.6.2.4"/>
    </reaction>
</comment>
<dbReference type="Gene3D" id="3.40.50.300">
    <property type="entry name" value="P-loop containing nucleotide triphosphate hydrolases"/>
    <property type="match status" value="2"/>
</dbReference>
<dbReference type="EMBL" id="JADIMU010000043">
    <property type="protein sequence ID" value="MBO8443448.1"/>
    <property type="molecule type" value="Genomic_DNA"/>
</dbReference>
<feature type="region of interest" description="Disordered" evidence="13">
    <location>
        <begin position="662"/>
        <end position="689"/>
    </location>
</feature>
<keyword evidence="5 12" id="KW-0067">ATP-binding</keyword>
<evidence type="ECO:0000256" key="7">
    <source>
        <dbReference type="ARBA" id="ARBA00023235"/>
    </source>
</evidence>
<reference evidence="16" key="2">
    <citation type="journal article" date="2021" name="PeerJ">
        <title>Extensive microbial diversity within the chicken gut microbiome revealed by metagenomics and culture.</title>
        <authorList>
            <person name="Gilroy R."/>
            <person name="Ravi A."/>
            <person name="Getino M."/>
            <person name="Pursley I."/>
            <person name="Horton D.L."/>
            <person name="Alikhan N.F."/>
            <person name="Baker D."/>
            <person name="Gharbi K."/>
            <person name="Hall N."/>
            <person name="Watson M."/>
            <person name="Adriaenssens E.M."/>
            <person name="Foster-Nyarko E."/>
            <person name="Jarju S."/>
            <person name="Secka A."/>
            <person name="Antonio M."/>
            <person name="Oren A."/>
            <person name="Chaudhuri R.R."/>
            <person name="La Ragione R."/>
            <person name="Hildebrand F."/>
            <person name="Pallen M.J."/>
        </authorList>
    </citation>
    <scope>NUCLEOTIDE SEQUENCE</scope>
    <source>
        <strain evidence="16">11167</strain>
    </source>
</reference>
<organism evidence="16 17">
    <name type="scientific">Candidatus Aphodenecus pullistercoris</name>
    <dbReference type="NCBI Taxonomy" id="2840669"/>
    <lineage>
        <taxon>Bacteria</taxon>
        <taxon>Pseudomonadati</taxon>
        <taxon>Spirochaetota</taxon>
        <taxon>Spirochaetia</taxon>
        <taxon>Spirochaetales</taxon>
        <taxon>Candidatus Aphodenecus</taxon>
    </lineage>
</organism>
<sequence length="735" mass="82327">MAEEDILDTLNGPQREAVLDDEHTLLVLAGAGSGKTRVITTKIVHSIRDLGYRPWQILAVTFTNKAAKEMRVRVERMLGEGWDLSGLEIKTFHSYGAGLLRKYSDRLGYDHNFNIYDDADSLALLSNLFPGEGKQQLKAYAKRISLLKDMAIMPDDQKLDGGDLPAFRMHYQAYENGLRQAQCMDFADLILKANELLEENPDVKDALHRRYRLILVDEYQDSNGSQFRFLKNLVGQSTQLVVVGDDDQSIYRFRGADIGNILSFSRQYSNVRQIKLEENYRSSGNIIALAGELISHNRSRHKKTIFTNNPAGPLPRLVNCYGEEDEALAVVGMIGRDLGAKDTAILFRTNAQSRPFEQALVQARIKYQVVGALRFYEREEVKDMLAVFALVMNPRDKVSFTRIVNKPARGIGKSALQKILSISDHTIDAMEDSLLSAGLTKGAKGGVTAFLEAYRKVKGMLESASPLQDFATACMKDFGFLDLYSKEEDEAIRKSRLENLNALVTAMSSFAPSYEGLAAFMETVTLDNSSLPGEEGDGRISTDPNVVKLITMHNTKGLEFDTVFVTGLEDDIIPGNRMDMSQADVEEERRILYVALTRARSELYLTWAKARMLWGQRMYQSPSRFLTELPENLYQGSITTGRSVDSRQSSYSQRYAYGRPVASSASSFPQPPTRAVQRQRNTQTFSVGDRVSSPDYGVGEIVSAETKGGRTIVRVSYENGRKAIYNTEFCNLKKL</sequence>
<evidence type="ECO:0000256" key="4">
    <source>
        <dbReference type="ARBA" id="ARBA00022806"/>
    </source>
</evidence>
<evidence type="ECO:0000256" key="12">
    <source>
        <dbReference type="PROSITE-ProRule" id="PRU00560"/>
    </source>
</evidence>
<dbReference type="InterPro" id="IPR013986">
    <property type="entry name" value="DExx_box_DNA_helicase_dom_sf"/>
</dbReference>
<dbReference type="Proteomes" id="UP000823633">
    <property type="component" value="Unassembled WGS sequence"/>
</dbReference>
<evidence type="ECO:0000256" key="10">
    <source>
        <dbReference type="ARBA" id="ARBA00034923"/>
    </source>
</evidence>
<dbReference type="Pfam" id="PF00580">
    <property type="entry name" value="UvrD-helicase"/>
    <property type="match status" value="1"/>
</dbReference>
<proteinExistence type="inferred from homology"/>
<evidence type="ECO:0000259" key="14">
    <source>
        <dbReference type="PROSITE" id="PS51198"/>
    </source>
</evidence>
<dbReference type="PROSITE" id="PS51198">
    <property type="entry name" value="UVRD_HELICASE_ATP_BIND"/>
    <property type="match status" value="1"/>
</dbReference>
<dbReference type="CDD" id="cd17932">
    <property type="entry name" value="DEXQc_UvrD"/>
    <property type="match status" value="1"/>
</dbReference>
<evidence type="ECO:0000256" key="6">
    <source>
        <dbReference type="ARBA" id="ARBA00023125"/>
    </source>
</evidence>
<dbReference type="GO" id="GO:0005829">
    <property type="term" value="C:cytosol"/>
    <property type="evidence" value="ECO:0007669"/>
    <property type="project" value="TreeGrafter"/>
</dbReference>
<keyword evidence="6" id="KW-0238">DNA-binding</keyword>
<evidence type="ECO:0000256" key="3">
    <source>
        <dbReference type="ARBA" id="ARBA00022801"/>
    </source>
</evidence>
<evidence type="ECO:0000256" key="8">
    <source>
        <dbReference type="ARBA" id="ARBA00034617"/>
    </source>
</evidence>
<evidence type="ECO:0000256" key="11">
    <source>
        <dbReference type="ARBA" id="ARBA00048988"/>
    </source>
</evidence>
<name>A0A9D9HB30_9SPIR</name>
<evidence type="ECO:0000256" key="1">
    <source>
        <dbReference type="ARBA" id="ARBA00009922"/>
    </source>
</evidence>
<evidence type="ECO:0000256" key="9">
    <source>
        <dbReference type="ARBA" id="ARBA00034808"/>
    </source>
</evidence>
<keyword evidence="4 12" id="KW-0347">Helicase</keyword>
<dbReference type="PANTHER" id="PTHR11070:SF2">
    <property type="entry name" value="ATP-DEPENDENT DNA HELICASE SRS2"/>
    <property type="match status" value="1"/>
</dbReference>
<keyword evidence="7" id="KW-0413">Isomerase</keyword>
<dbReference type="CDD" id="cd18807">
    <property type="entry name" value="SF1_C_UvrD"/>
    <property type="match status" value="1"/>
</dbReference>
<dbReference type="PANTHER" id="PTHR11070">
    <property type="entry name" value="UVRD / RECB / PCRA DNA HELICASE FAMILY MEMBER"/>
    <property type="match status" value="1"/>
</dbReference>
<reference evidence="16" key="1">
    <citation type="submission" date="2020-10" db="EMBL/GenBank/DDBJ databases">
        <authorList>
            <person name="Gilroy R."/>
        </authorList>
    </citation>
    <scope>NUCLEOTIDE SEQUENCE</scope>
    <source>
        <strain evidence="16">11167</strain>
    </source>
</reference>
<dbReference type="GO" id="GO:0003677">
    <property type="term" value="F:DNA binding"/>
    <property type="evidence" value="ECO:0007669"/>
    <property type="project" value="UniProtKB-KW"/>
</dbReference>
<protein>
    <recommendedName>
        <fullName evidence="9">DNA 3'-5' helicase</fullName>
        <ecNumber evidence="9">5.6.2.4</ecNumber>
    </recommendedName>
    <alternativeName>
        <fullName evidence="10">DNA 3'-5' helicase II</fullName>
    </alternativeName>
</protein>
<dbReference type="EC" id="5.6.2.4" evidence="9"/>
<evidence type="ECO:0000256" key="13">
    <source>
        <dbReference type="SAM" id="MobiDB-lite"/>
    </source>
</evidence>
<accession>A0A9D9HB30</accession>
<comment type="similarity">
    <text evidence="1">Belongs to the helicase family. UvrD subfamily.</text>
</comment>
<dbReference type="Gene3D" id="1.10.10.160">
    <property type="match status" value="1"/>
</dbReference>
<dbReference type="InterPro" id="IPR027417">
    <property type="entry name" value="P-loop_NTPase"/>
</dbReference>